<evidence type="ECO:0000259" key="8">
    <source>
        <dbReference type="PROSITE" id="PS51007"/>
    </source>
</evidence>
<evidence type="ECO:0000256" key="6">
    <source>
        <dbReference type="PROSITE-ProRule" id="PRU00433"/>
    </source>
</evidence>
<reference evidence="9 10" key="1">
    <citation type="submission" date="2022-06" db="EMBL/GenBank/DDBJ databases">
        <title>Paraconexibacter antarcticus.</title>
        <authorList>
            <person name="Kim C.S."/>
        </authorList>
    </citation>
    <scope>NUCLEOTIDE SEQUENCE [LARGE SCALE GENOMIC DNA]</scope>
    <source>
        <strain evidence="9 10">02-257</strain>
    </source>
</reference>
<evidence type="ECO:0000256" key="3">
    <source>
        <dbReference type="ARBA" id="ARBA00022723"/>
    </source>
</evidence>
<dbReference type="RefSeq" id="WP_254573572.1">
    <property type="nucleotide sequence ID" value="NZ_CP098502.1"/>
</dbReference>
<keyword evidence="7" id="KW-0472">Membrane</keyword>
<protein>
    <submittedName>
        <fullName evidence="9">Cytochrome c</fullName>
    </submittedName>
</protein>
<keyword evidence="1" id="KW-0813">Transport</keyword>
<dbReference type="SUPFAM" id="SSF46626">
    <property type="entry name" value="Cytochrome c"/>
    <property type="match status" value="1"/>
</dbReference>
<keyword evidence="10" id="KW-1185">Reference proteome</keyword>
<dbReference type="InterPro" id="IPR036909">
    <property type="entry name" value="Cyt_c-like_dom_sf"/>
</dbReference>
<accession>A0ABY5DY14</accession>
<feature type="domain" description="Cytochrome c" evidence="8">
    <location>
        <begin position="84"/>
        <end position="162"/>
    </location>
</feature>
<gene>
    <name evidence="9" type="ORF">NBH00_12095</name>
</gene>
<keyword evidence="7" id="KW-1133">Transmembrane helix</keyword>
<keyword evidence="4" id="KW-0249">Electron transport</keyword>
<evidence type="ECO:0000313" key="9">
    <source>
        <dbReference type="EMBL" id="UTI66920.1"/>
    </source>
</evidence>
<keyword evidence="7" id="KW-0812">Transmembrane</keyword>
<dbReference type="PANTHER" id="PTHR37823:SF4">
    <property type="entry name" value="MENAQUINOL-CYTOCHROME C REDUCTASE CYTOCHROME B_C SUBUNIT"/>
    <property type="match status" value="1"/>
</dbReference>
<dbReference type="EMBL" id="CP098502">
    <property type="protein sequence ID" value="UTI66920.1"/>
    <property type="molecule type" value="Genomic_DNA"/>
</dbReference>
<feature type="transmembrane region" description="Helical" evidence="7">
    <location>
        <begin position="44"/>
        <end position="66"/>
    </location>
</feature>
<evidence type="ECO:0000256" key="5">
    <source>
        <dbReference type="ARBA" id="ARBA00023004"/>
    </source>
</evidence>
<feature type="transmembrane region" description="Helical" evidence="7">
    <location>
        <begin position="6"/>
        <end position="23"/>
    </location>
</feature>
<dbReference type="Pfam" id="PF13442">
    <property type="entry name" value="Cytochrome_CBB3"/>
    <property type="match status" value="1"/>
</dbReference>
<name>A0ABY5DY14_9ACTN</name>
<evidence type="ECO:0000256" key="2">
    <source>
        <dbReference type="ARBA" id="ARBA00022617"/>
    </source>
</evidence>
<sequence length="165" mass="16859">MIATAAFVLGFLTIGLTVVFLAFGGGPRGARRNLHRQSRGGNKFALSVMFVVTIAFGVGIPVAVLASNHDNQSKKAPGGVKLTASEQHGRKIFAKNCSTCHTLAASNAVGKVGPSLDQIRPVAALTLNAIQLGRARGQGQMPAGLVDGQDAKDVAAYVAATAGHG</sequence>
<keyword evidence="2 6" id="KW-0349">Heme</keyword>
<dbReference type="InterPro" id="IPR009056">
    <property type="entry name" value="Cyt_c-like_dom"/>
</dbReference>
<evidence type="ECO:0000256" key="7">
    <source>
        <dbReference type="SAM" id="Phobius"/>
    </source>
</evidence>
<dbReference type="PANTHER" id="PTHR37823">
    <property type="entry name" value="CYTOCHROME C-553-LIKE"/>
    <property type="match status" value="1"/>
</dbReference>
<dbReference type="PROSITE" id="PS51007">
    <property type="entry name" value="CYTC"/>
    <property type="match status" value="1"/>
</dbReference>
<keyword evidence="5 6" id="KW-0408">Iron</keyword>
<keyword evidence="3 6" id="KW-0479">Metal-binding</keyword>
<dbReference type="InterPro" id="IPR051811">
    <property type="entry name" value="Cytochrome_c550/c551-like"/>
</dbReference>
<evidence type="ECO:0000256" key="4">
    <source>
        <dbReference type="ARBA" id="ARBA00022982"/>
    </source>
</evidence>
<evidence type="ECO:0000256" key="1">
    <source>
        <dbReference type="ARBA" id="ARBA00022448"/>
    </source>
</evidence>
<dbReference type="Proteomes" id="UP001056035">
    <property type="component" value="Chromosome"/>
</dbReference>
<organism evidence="9 10">
    <name type="scientific">Paraconexibacter antarcticus</name>
    <dbReference type="NCBI Taxonomy" id="2949664"/>
    <lineage>
        <taxon>Bacteria</taxon>
        <taxon>Bacillati</taxon>
        <taxon>Actinomycetota</taxon>
        <taxon>Thermoleophilia</taxon>
        <taxon>Solirubrobacterales</taxon>
        <taxon>Paraconexibacteraceae</taxon>
        <taxon>Paraconexibacter</taxon>
    </lineage>
</organism>
<dbReference type="Gene3D" id="1.10.760.10">
    <property type="entry name" value="Cytochrome c-like domain"/>
    <property type="match status" value="1"/>
</dbReference>
<evidence type="ECO:0000313" key="10">
    <source>
        <dbReference type="Proteomes" id="UP001056035"/>
    </source>
</evidence>
<proteinExistence type="predicted"/>